<evidence type="ECO:0000313" key="2">
    <source>
        <dbReference type="EMBL" id="ABM61959.1"/>
    </source>
</evidence>
<dbReference type="PANTHER" id="PTHR37528">
    <property type="entry name" value="UPF0149 PROTEIN YGFB"/>
    <property type="match status" value="1"/>
</dbReference>
<dbReference type="KEGG" id="hha:Hhal_1184"/>
<dbReference type="EMBL" id="CP000544">
    <property type="protein sequence ID" value="ABM61959.1"/>
    <property type="molecule type" value="Genomic_DNA"/>
</dbReference>
<dbReference type="PANTHER" id="PTHR37528:SF1">
    <property type="entry name" value="UPF0149 PROTEIN YGFB"/>
    <property type="match status" value="1"/>
</dbReference>
<dbReference type="Pfam" id="PF03695">
    <property type="entry name" value="UPF0149"/>
    <property type="match status" value="1"/>
</dbReference>
<dbReference type="STRING" id="349124.Hhal_1184"/>
<name>A1WW97_HALHL</name>
<dbReference type="OrthoDB" id="9783391at2"/>
<dbReference type="SUPFAM" id="SSF101327">
    <property type="entry name" value="YgfB-like"/>
    <property type="match status" value="1"/>
</dbReference>
<dbReference type="HOGENOM" id="CLU_085336_0_0_6"/>
<dbReference type="InterPro" id="IPR036255">
    <property type="entry name" value="YgfB-like_sf"/>
</dbReference>
<comment type="similarity">
    <text evidence="1">Belongs to the UPF0149 family.</text>
</comment>
<dbReference type="NCBIfam" id="TIGR02292">
    <property type="entry name" value="ygfB_yecA"/>
    <property type="match status" value="1"/>
</dbReference>
<dbReference type="InterPro" id="IPR011978">
    <property type="entry name" value="YgfB-like"/>
</dbReference>
<dbReference type="RefSeq" id="WP_011813982.1">
    <property type="nucleotide sequence ID" value="NC_008789.1"/>
</dbReference>
<dbReference type="GO" id="GO:0005829">
    <property type="term" value="C:cytosol"/>
    <property type="evidence" value="ECO:0007669"/>
    <property type="project" value="TreeGrafter"/>
</dbReference>
<dbReference type="eggNOG" id="COG3079">
    <property type="taxonomic scope" value="Bacteria"/>
</dbReference>
<keyword evidence="3" id="KW-1185">Reference proteome</keyword>
<dbReference type="Gene3D" id="1.20.120.740">
    <property type="entry name" value="YgfB uncharacterised protein family UPF0149, PF03695"/>
    <property type="match status" value="1"/>
</dbReference>
<evidence type="ECO:0000313" key="3">
    <source>
        <dbReference type="Proteomes" id="UP000000647"/>
    </source>
</evidence>
<dbReference type="AlphaFoldDB" id="A1WW97"/>
<reference evidence="2 3" key="2">
    <citation type="journal article" date="2013" name="Stand. Genomic Sci.">
        <title>Complete genome sequence of Halorhodospira halophila SL1.</title>
        <authorList>
            <person name="Challacombe J.F."/>
            <person name="Majid S."/>
            <person name="Deole R."/>
            <person name="Brettin T.S."/>
            <person name="Bruce D."/>
            <person name="Delano S.F."/>
            <person name="Detter J.C."/>
            <person name="Gleasner C.D."/>
            <person name="Han C.S."/>
            <person name="Misra M."/>
            <person name="Reitenga K.G."/>
            <person name="Mikhailova N."/>
            <person name="Woyke T."/>
            <person name="Pitluck S."/>
            <person name="Nolan M."/>
            <person name="Land M.L."/>
            <person name="Saunders E."/>
            <person name="Tapia R."/>
            <person name="Lapidus A."/>
            <person name="Ivanova N."/>
            <person name="Hoff W.D."/>
        </authorList>
    </citation>
    <scope>NUCLEOTIDE SEQUENCE [LARGE SCALE GENOMIC DNA]</scope>
    <source>
        <strain evidence="3">DSM 244 / SL1</strain>
    </source>
</reference>
<gene>
    <name evidence="2" type="ordered locus">Hhal_1184</name>
</gene>
<organism evidence="2 3">
    <name type="scientific">Halorhodospira halophila (strain DSM 244 / SL1)</name>
    <name type="common">Ectothiorhodospira halophila (strain DSM 244 / SL1)</name>
    <dbReference type="NCBI Taxonomy" id="349124"/>
    <lineage>
        <taxon>Bacteria</taxon>
        <taxon>Pseudomonadati</taxon>
        <taxon>Pseudomonadota</taxon>
        <taxon>Gammaproteobacteria</taxon>
        <taxon>Chromatiales</taxon>
        <taxon>Ectothiorhodospiraceae</taxon>
        <taxon>Halorhodospira</taxon>
    </lineage>
</organism>
<reference evidence="3" key="1">
    <citation type="submission" date="2006-12" db="EMBL/GenBank/DDBJ databases">
        <title>Complete sequence of Halorhodospira halophila SL1.</title>
        <authorList>
            <consortium name="US DOE Joint Genome Institute"/>
            <person name="Copeland A."/>
            <person name="Lucas S."/>
            <person name="Lapidus A."/>
            <person name="Barry K."/>
            <person name="Detter J.C."/>
            <person name="Glavina del Rio T."/>
            <person name="Hammon N."/>
            <person name="Israni S."/>
            <person name="Dalin E."/>
            <person name="Tice H."/>
            <person name="Pitluck S."/>
            <person name="Saunders E."/>
            <person name="Brettin T."/>
            <person name="Bruce D."/>
            <person name="Han C."/>
            <person name="Tapia R."/>
            <person name="Schmutz J."/>
            <person name="Larimer F."/>
            <person name="Land M."/>
            <person name="Hauser L."/>
            <person name="Kyrpides N."/>
            <person name="Mikhailova N."/>
            <person name="Hoff W."/>
            <person name="Richardson P."/>
        </authorList>
    </citation>
    <scope>NUCLEOTIDE SEQUENCE [LARGE SCALE GENOMIC DNA]</scope>
    <source>
        <strain evidence="3">DSM 244 / SL1</strain>
    </source>
</reference>
<evidence type="ECO:0000256" key="1">
    <source>
        <dbReference type="ARBA" id="ARBA00038308"/>
    </source>
</evidence>
<sequence>MASGQRYQGVAEVLEAVGTPVGAAEAHGMLTGMLSGTGDAGQAHWIAEVLADTEPRGEAARACLETLTLLYDETATELADDAMGFAPLLPAEDEPFGDRVRALAAWSSGFLFGLGRTEPGEDTDLPAEVREFLSDLAEISRVAAEPAEDEDDEASYTELLEYIRVGVLLCREHMGHPSVEAQDP</sequence>
<proteinExistence type="inferred from homology"/>
<dbReference type="Proteomes" id="UP000000647">
    <property type="component" value="Chromosome"/>
</dbReference>
<accession>A1WW97</accession>
<protein>
    <submittedName>
        <fullName evidence="2">YecA family protein</fullName>
    </submittedName>
</protein>